<keyword evidence="6" id="KW-1185">Reference proteome</keyword>
<dbReference type="Gene3D" id="1.10.4040.10">
    <property type="entry name" value="Penicillinase repressor domain"/>
    <property type="match status" value="1"/>
</dbReference>
<dbReference type="Pfam" id="PF03965">
    <property type="entry name" value="Penicillinase_R"/>
    <property type="match status" value="1"/>
</dbReference>
<dbReference type="SUPFAM" id="SSF46785">
    <property type="entry name" value="Winged helix' DNA-binding domain"/>
    <property type="match status" value="1"/>
</dbReference>
<evidence type="ECO:0000256" key="1">
    <source>
        <dbReference type="ARBA" id="ARBA00011046"/>
    </source>
</evidence>
<dbReference type="InterPro" id="IPR005650">
    <property type="entry name" value="BlaI_family"/>
</dbReference>
<dbReference type="InterPro" id="IPR036388">
    <property type="entry name" value="WH-like_DNA-bd_sf"/>
</dbReference>
<gene>
    <name evidence="5" type="ORF">GCM10023156_23590</name>
</gene>
<dbReference type="RefSeq" id="WP_345322205.1">
    <property type="nucleotide sequence ID" value="NZ_BAABGA010000030.1"/>
</dbReference>
<accession>A0ABP8MML2</accession>
<dbReference type="Gene3D" id="1.10.10.10">
    <property type="entry name" value="Winged helix-like DNA-binding domain superfamily/Winged helix DNA-binding domain"/>
    <property type="match status" value="1"/>
</dbReference>
<keyword evidence="4" id="KW-0804">Transcription</keyword>
<comment type="similarity">
    <text evidence="1">Belongs to the BlaI transcriptional regulatory family.</text>
</comment>
<dbReference type="PIRSF" id="PIRSF019455">
    <property type="entry name" value="CopR_AtkY"/>
    <property type="match status" value="1"/>
</dbReference>
<evidence type="ECO:0000313" key="5">
    <source>
        <dbReference type="EMBL" id="GAA4453130.1"/>
    </source>
</evidence>
<dbReference type="EMBL" id="BAABGA010000030">
    <property type="protein sequence ID" value="GAA4453130.1"/>
    <property type="molecule type" value="Genomic_DNA"/>
</dbReference>
<evidence type="ECO:0000256" key="4">
    <source>
        <dbReference type="ARBA" id="ARBA00023163"/>
    </source>
</evidence>
<protein>
    <submittedName>
        <fullName evidence="5">BlaI/MecI/CopY family transcriptional regulator</fullName>
    </submittedName>
</protein>
<proteinExistence type="inferred from homology"/>
<dbReference type="InterPro" id="IPR036390">
    <property type="entry name" value="WH_DNA-bd_sf"/>
</dbReference>
<sequence length="126" mass="14165">MSQHFEPTDVELQILGVLWRQPGATARTIHNAVHADQDKNYSTTVKMLSVMLEKGLVRRDDSVRPQTFTASVTRRKTQKSLVTKLVEKAFDGSASSLVMQALSSGKPTGEDLQEIRELIEKLEQRK</sequence>
<keyword evidence="2" id="KW-0805">Transcription regulation</keyword>
<name>A0ABP8MML2_9BACT</name>
<evidence type="ECO:0000313" key="6">
    <source>
        <dbReference type="Proteomes" id="UP001500840"/>
    </source>
</evidence>
<evidence type="ECO:0000256" key="2">
    <source>
        <dbReference type="ARBA" id="ARBA00023015"/>
    </source>
</evidence>
<organism evidence="5 6">
    <name type="scientific">Novipirellula rosea</name>
    <dbReference type="NCBI Taxonomy" id="1031540"/>
    <lineage>
        <taxon>Bacteria</taxon>
        <taxon>Pseudomonadati</taxon>
        <taxon>Planctomycetota</taxon>
        <taxon>Planctomycetia</taxon>
        <taxon>Pirellulales</taxon>
        <taxon>Pirellulaceae</taxon>
        <taxon>Novipirellula</taxon>
    </lineage>
</organism>
<reference evidence="6" key="1">
    <citation type="journal article" date="2019" name="Int. J. Syst. Evol. Microbiol.">
        <title>The Global Catalogue of Microorganisms (GCM) 10K type strain sequencing project: providing services to taxonomists for standard genome sequencing and annotation.</title>
        <authorList>
            <consortium name="The Broad Institute Genomics Platform"/>
            <consortium name="The Broad Institute Genome Sequencing Center for Infectious Disease"/>
            <person name="Wu L."/>
            <person name="Ma J."/>
        </authorList>
    </citation>
    <scope>NUCLEOTIDE SEQUENCE [LARGE SCALE GENOMIC DNA]</scope>
    <source>
        <strain evidence="6">JCM 17759</strain>
    </source>
</reference>
<evidence type="ECO:0000256" key="3">
    <source>
        <dbReference type="ARBA" id="ARBA00023125"/>
    </source>
</evidence>
<keyword evidence="3" id="KW-0238">DNA-binding</keyword>
<comment type="caution">
    <text evidence="5">The sequence shown here is derived from an EMBL/GenBank/DDBJ whole genome shotgun (WGS) entry which is preliminary data.</text>
</comment>
<dbReference type="Proteomes" id="UP001500840">
    <property type="component" value="Unassembled WGS sequence"/>
</dbReference>